<dbReference type="HOGENOM" id="CLU_1034679_0_0_1"/>
<reference evidence="4" key="5">
    <citation type="submission" date="2018-04" db="UniProtKB">
        <authorList>
            <consortium name="EnsemblFungi"/>
        </authorList>
    </citation>
    <scope>IDENTIFICATION</scope>
    <source>
        <strain evidence="4">R3-111a-1</strain>
    </source>
</reference>
<accession>J3NR49</accession>
<feature type="region of interest" description="Disordered" evidence="1">
    <location>
        <begin position="82"/>
        <end position="138"/>
    </location>
</feature>
<feature type="region of interest" description="Disordered" evidence="1">
    <location>
        <begin position="1"/>
        <end position="20"/>
    </location>
</feature>
<dbReference type="AlphaFoldDB" id="J3NR49"/>
<keyword evidence="5" id="KW-1185">Reference proteome</keyword>
<proteinExistence type="predicted"/>
<dbReference type="OrthoDB" id="5239396at2759"/>
<sequence length="268" mass="29099">MPLLRQPSITGGGYTPAVPSPLNPAICDSIQPKQQSHRRRRIRIAGKTGFKQSPTEMLLRYKAAVAFQDHSAAIERTRELEVRQDLDSECSDAGDLGVRGSSDLYSSKSDKPEAARLPTNGGRQDRSRSGQCSARYAPVPRDSDVADLVLRVVTSGPKCRDPGSNLQKGDDKTTCTTTSSSNKTPALKPTGAALDDGKGQTDVVSEFLVDLSGVTIDTLTTAVFMEQRRTFLAWVTPGRMFSLLALISILFVLVFIRLQALSARYLTP</sequence>
<evidence type="ECO:0000313" key="3">
    <source>
        <dbReference type="EMBL" id="EJT78655.1"/>
    </source>
</evidence>
<evidence type="ECO:0000313" key="4">
    <source>
        <dbReference type="EnsemblFungi" id="EJT78655"/>
    </source>
</evidence>
<feature type="transmembrane region" description="Helical" evidence="2">
    <location>
        <begin position="231"/>
        <end position="256"/>
    </location>
</feature>
<reference evidence="3" key="3">
    <citation type="submission" date="2010-09" db="EMBL/GenBank/DDBJ databases">
        <title>Annotation of Gaeumannomyces graminis var. tritici R3-111a-1.</title>
        <authorList>
            <consortium name="The Broad Institute Genome Sequencing Platform"/>
            <person name="Ma L.-J."/>
            <person name="Dead R."/>
            <person name="Young S.K."/>
            <person name="Zeng Q."/>
            <person name="Gargeya S."/>
            <person name="Fitzgerald M."/>
            <person name="Haas B."/>
            <person name="Abouelleil A."/>
            <person name="Alvarado L."/>
            <person name="Arachchi H.M."/>
            <person name="Berlin A."/>
            <person name="Brown A."/>
            <person name="Chapman S.B."/>
            <person name="Chen Z."/>
            <person name="Dunbar C."/>
            <person name="Freedman E."/>
            <person name="Gearin G."/>
            <person name="Gellesch M."/>
            <person name="Goldberg J."/>
            <person name="Griggs A."/>
            <person name="Gujja S."/>
            <person name="Heiman D."/>
            <person name="Howarth C."/>
            <person name="Larson L."/>
            <person name="Lui A."/>
            <person name="MacDonald P.J.P."/>
            <person name="Mehta T."/>
            <person name="Montmayeur A."/>
            <person name="Murphy C."/>
            <person name="Neiman D."/>
            <person name="Pearson M."/>
            <person name="Priest M."/>
            <person name="Roberts A."/>
            <person name="Saif S."/>
            <person name="Shea T."/>
            <person name="Shenoy N."/>
            <person name="Sisk P."/>
            <person name="Stolte C."/>
            <person name="Sykes S."/>
            <person name="Yandava C."/>
            <person name="Wortman J."/>
            <person name="Nusbaum C."/>
            <person name="Birren B."/>
        </authorList>
    </citation>
    <scope>NUCLEOTIDE SEQUENCE</scope>
    <source>
        <strain evidence="3">R3-111a-1</strain>
    </source>
</reference>
<keyword evidence="2" id="KW-0812">Transmembrane</keyword>
<dbReference type="EMBL" id="GL385396">
    <property type="protein sequence ID" value="EJT78655.1"/>
    <property type="molecule type" value="Genomic_DNA"/>
</dbReference>
<evidence type="ECO:0000256" key="2">
    <source>
        <dbReference type="SAM" id="Phobius"/>
    </source>
</evidence>
<feature type="region of interest" description="Disordered" evidence="1">
    <location>
        <begin position="159"/>
        <end position="193"/>
    </location>
</feature>
<name>J3NR49_GAET3</name>
<reference evidence="4" key="4">
    <citation type="journal article" date="2015" name="G3 (Bethesda)">
        <title>Genome sequences of three phytopathogenic species of the Magnaporthaceae family of fungi.</title>
        <authorList>
            <person name="Okagaki L.H."/>
            <person name="Nunes C.C."/>
            <person name="Sailsbery J."/>
            <person name="Clay B."/>
            <person name="Brown D."/>
            <person name="John T."/>
            <person name="Oh Y."/>
            <person name="Young N."/>
            <person name="Fitzgerald M."/>
            <person name="Haas B.J."/>
            <person name="Zeng Q."/>
            <person name="Young S."/>
            <person name="Adiconis X."/>
            <person name="Fan L."/>
            <person name="Levin J.Z."/>
            <person name="Mitchell T.K."/>
            <person name="Okubara P.A."/>
            <person name="Farman M.L."/>
            <person name="Kohn L.M."/>
            <person name="Birren B."/>
            <person name="Ma L.-J."/>
            <person name="Dean R.A."/>
        </authorList>
    </citation>
    <scope>NUCLEOTIDE SEQUENCE</scope>
    <source>
        <strain evidence="4">R3-111a-1</strain>
    </source>
</reference>
<dbReference type="EnsemblFungi" id="EJT78655">
    <property type="protein sequence ID" value="EJT78655"/>
    <property type="gene ID" value="GGTG_03754"/>
</dbReference>
<dbReference type="eggNOG" id="ENOG502RN19">
    <property type="taxonomic scope" value="Eukaryota"/>
</dbReference>
<dbReference type="Proteomes" id="UP000006039">
    <property type="component" value="Unassembled WGS sequence"/>
</dbReference>
<dbReference type="GeneID" id="20344212"/>
<dbReference type="RefSeq" id="XP_009219800.1">
    <property type="nucleotide sequence ID" value="XM_009221536.1"/>
</dbReference>
<reference evidence="3" key="2">
    <citation type="submission" date="2010-07" db="EMBL/GenBank/DDBJ databases">
        <authorList>
            <consortium name="The Broad Institute Genome Sequencing Platform"/>
            <consortium name="Broad Institute Genome Sequencing Center for Infectious Disease"/>
            <person name="Ma L.-J."/>
            <person name="Dead R."/>
            <person name="Young S."/>
            <person name="Zeng Q."/>
            <person name="Koehrsen M."/>
            <person name="Alvarado L."/>
            <person name="Berlin A."/>
            <person name="Chapman S.B."/>
            <person name="Chen Z."/>
            <person name="Freedman E."/>
            <person name="Gellesch M."/>
            <person name="Goldberg J."/>
            <person name="Griggs A."/>
            <person name="Gujja S."/>
            <person name="Heilman E.R."/>
            <person name="Heiman D."/>
            <person name="Hepburn T."/>
            <person name="Howarth C."/>
            <person name="Jen D."/>
            <person name="Larson L."/>
            <person name="Mehta T."/>
            <person name="Neiman D."/>
            <person name="Pearson M."/>
            <person name="Roberts A."/>
            <person name="Saif S."/>
            <person name="Shea T."/>
            <person name="Shenoy N."/>
            <person name="Sisk P."/>
            <person name="Stolte C."/>
            <person name="Sykes S."/>
            <person name="Walk T."/>
            <person name="White J."/>
            <person name="Yandava C."/>
            <person name="Haas B."/>
            <person name="Nusbaum C."/>
            <person name="Birren B."/>
        </authorList>
    </citation>
    <scope>NUCLEOTIDE SEQUENCE</scope>
    <source>
        <strain evidence="3">R3-111a-1</strain>
    </source>
</reference>
<keyword evidence="2" id="KW-0472">Membrane</keyword>
<gene>
    <name evidence="4" type="primary">20344212</name>
    <name evidence="3" type="ORF">GGTG_03754</name>
</gene>
<keyword evidence="2" id="KW-1133">Transmembrane helix</keyword>
<dbReference type="VEuPathDB" id="FungiDB:GGTG_03754"/>
<evidence type="ECO:0000256" key="1">
    <source>
        <dbReference type="SAM" id="MobiDB-lite"/>
    </source>
</evidence>
<protein>
    <submittedName>
        <fullName evidence="3 4">Uncharacterized protein</fullName>
    </submittedName>
</protein>
<organism evidence="3">
    <name type="scientific">Gaeumannomyces tritici (strain R3-111a-1)</name>
    <name type="common">Wheat and barley take-all root rot fungus</name>
    <name type="synonym">Gaeumannomyces graminis var. tritici</name>
    <dbReference type="NCBI Taxonomy" id="644352"/>
    <lineage>
        <taxon>Eukaryota</taxon>
        <taxon>Fungi</taxon>
        <taxon>Dikarya</taxon>
        <taxon>Ascomycota</taxon>
        <taxon>Pezizomycotina</taxon>
        <taxon>Sordariomycetes</taxon>
        <taxon>Sordariomycetidae</taxon>
        <taxon>Magnaporthales</taxon>
        <taxon>Magnaporthaceae</taxon>
        <taxon>Gaeumannomyces</taxon>
    </lineage>
</organism>
<reference evidence="5" key="1">
    <citation type="submission" date="2010-07" db="EMBL/GenBank/DDBJ databases">
        <title>The genome sequence of Gaeumannomyces graminis var. tritici strain R3-111a-1.</title>
        <authorList>
            <consortium name="The Broad Institute Genome Sequencing Platform"/>
            <person name="Ma L.-J."/>
            <person name="Dead R."/>
            <person name="Young S."/>
            <person name="Zeng Q."/>
            <person name="Koehrsen M."/>
            <person name="Alvarado L."/>
            <person name="Berlin A."/>
            <person name="Chapman S.B."/>
            <person name="Chen Z."/>
            <person name="Freedman E."/>
            <person name="Gellesch M."/>
            <person name="Goldberg J."/>
            <person name="Griggs A."/>
            <person name="Gujja S."/>
            <person name="Heilman E.R."/>
            <person name="Heiman D."/>
            <person name="Hepburn T."/>
            <person name="Howarth C."/>
            <person name="Jen D."/>
            <person name="Larson L."/>
            <person name="Mehta T."/>
            <person name="Neiman D."/>
            <person name="Pearson M."/>
            <person name="Roberts A."/>
            <person name="Saif S."/>
            <person name="Shea T."/>
            <person name="Shenoy N."/>
            <person name="Sisk P."/>
            <person name="Stolte C."/>
            <person name="Sykes S."/>
            <person name="Walk T."/>
            <person name="White J."/>
            <person name="Yandava C."/>
            <person name="Haas B."/>
            <person name="Nusbaum C."/>
            <person name="Birren B."/>
        </authorList>
    </citation>
    <scope>NUCLEOTIDE SEQUENCE [LARGE SCALE GENOMIC DNA]</scope>
    <source>
        <strain evidence="5">R3-111a-1</strain>
    </source>
</reference>
<evidence type="ECO:0000313" key="5">
    <source>
        <dbReference type="Proteomes" id="UP000006039"/>
    </source>
</evidence>